<feature type="compositionally biased region" description="Basic and acidic residues" evidence="1">
    <location>
        <begin position="106"/>
        <end position="131"/>
    </location>
</feature>
<organism evidence="3 4">
    <name type="scientific">Cytospora schulzeri</name>
    <dbReference type="NCBI Taxonomy" id="448051"/>
    <lineage>
        <taxon>Eukaryota</taxon>
        <taxon>Fungi</taxon>
        <taxon>Dikarya</taxon>
        <taxon>Ascomycota</taxon>
        <taxon>Pezizomycotina</taxon>
        <taxon>Sordariomycetes</taxon>
        <taxon>Sordariomycetidae</taxon>
        <taxon>Diaporthales</taxon>
        <taxon>Cytosporaceae</taxon>
        <taxon>Cytospora</taxon>
    </lineage>
</organism>
<gene>
    <name evidence="3" type="ORF">VMCG_04133</name>
</gene>
<dbReference type="Pfam" id="PF14732">
    <property type="entry name" value="UAE_UbL"/>
    <property type="match status" value="1"/>
</dbReference>
<proteinExistence type="predicted"/>
<dbReference type="AlphaFoldDB" id="A0A423WTQ9"/>
<accession>A0A423WTQ9</accession>
<protein>
    <recommendedName>
        <fullName evidence="2">Ubiquitin/SUMO-activating enzyme ubiquitin-like domain-containing protein</fullName>
    </recommendedName>
</protein>
<feature type="domain" description="Ubiquitin/SUMO-activating enzyme ubiquitin-like" evidence="2">
    <location>
        <begin position="29"/>
        <end position="107"/>
    </location>
</feature>
<dbReference type="EMBL" id="LKEA01000009">
    <property type="protein sequence ID" value="ROW06923.1"/>
    <property type="molecule type" value="Genomic_DNA"/>
</dbReference>
<feature type="region of interest" description="Disordered" evidence="1">
    <location>
        <begin position="103"/>
        <end position="202"/>
    </location>
</feature>
<dbReference type="InterPro" id="IPR028077">
    <property type="entry name" value="UAE_UbL_dom"/>
</dbReference>
<dbReference type="Proteomes" id="UP000283895">
    <property type="component" value="Unassembled WGS sequence"/>
</dbReference>
<dbReference type="Gene3D" id="3.10.290.20">
    <property type="entry name" value="Ubiquitin-like 2 activating enzyme e1b. Chain: B, domain 3"/>
    <property type="match status" value="1"/>
</dbReference>
<dbReference type="OrthoDB" id="10255449at2759"/>
<evidence type="ECO:0000313" key="3">
    <source>
        <dbReference type="EMBL" id="ROW06923.1"/>
    </source>
</evidence>
<comment type="caution">
    <text evidence="3">The sequence shown here is derived from an EMBL/GenBank/DDBJ whole genome shotgun (WGS) entry which is preliminary data.</text>
</comment>
<evidence type="ECO:0000256" key="1">
    <source>
        <dbReference type="SAM" id="MobiDB-lite"/>
    </source>
</evidence>
<evidence type="ECO:0000313" key="4">
    <source>
        <dbReference type="Proteomes" id="UP000283895"/>
    </source>
</evidence>
<dbReference type="STRING" id="356882.A0A423WTQ9"/>
<reference evidence="3 4" key="1">
    <citation type="submission" date="2015-09" db="EMBL/GenBank/DDBJ databases">
        <title>Host preference determinants of Valsa canker pathogens revealed by comparative genomics.</title>
        <authorList>
            <person name="Yin Z."/>
            <person name="Huang L."/>
        </authorList>
    </citation>
    <scope>NUCLEOTIDE SEQUENCE [LARGE SCALE GENOMIC DNA]</scope>
    <source>
        <strain evidence="3 4">03-1</strain>
    </source>
</reference>
<keyword evidence="4" id="KW-1185">Reference proteome</keyword>
<feature type="compositionally biased region" description="Basic and acidic residues" evidence="1">
    <location>
        <begin position="159"/>
        <end position="170"/>
    </location>
</feature>
<sequence>MPARLIAPDRPQPPNPKCPVCSVFQTIAYVDMSRATLNDLVEDFLRLQLGYGDKEIAVSSEAGILYDPDETENLSRKLSDLDSFLTIIDEDDDEPFVNVVLNVQQSKEDEPEKPVKALSDQKLEIPKKPKQEPAAPPTAVSQPNGKPEVDGDSSSTLKRTREDEAEPRDAKKAKHGASNPADEGVLVVDDDGANGAILIDDD</sequence>
<name>A0A423WTQ9_9PEZI</name>
<evidence type="ECO:0000259" key="2">
    <source>
        <dbReference type="Pfam" id="PF14732"/>
    </source>
</evidence>